<evidence type="ECO:0000256" key="2">
    <source>
        <dbReference type="SAM" id="MobiDB-lite"/>
    </source>
</evidence>
<dbReference type="PROSITE" id="PS51272">
    <property type="entry name" value="SLH"/>
    <property type="match status" value="1"/>
</dbReference>
<feature type="signal peptide" evidence="3">
    <location>
        <begin position="1"/>
        <end position="23"/>
    </location>
</feature>
<dbReference type="Pfam" id="PF00395">
    <property type="entry name" value="SLH"/>
    <property type="match status" value="1"/>
</dbReference>
<dbReference type="OrthoDB" id="2473368at2"/>
<dbReference type="InterPro" id="IPR001119">
    <property type="entry name" value="SLH_dom"/>
</dbReference>
<evidence type="ECO:0000256" key="3">
    <source>
        <dbReference type="SAM" id="SignalP"/>
    </source>
</evidence>
<accession>A0A226BW05</accession>
<keyword evidence="3" id="KW-0732">Signal</keyword>
<dbReference type="AlphaFoldDB" id="A0A226BW05"/>
<evidence type="ECO:0000313" key="6">
    <source>
        <dbReference type="Proteomes" id="UP000214588"/>
    </source>
</evidence>
<dbReference type="Proteomes" id="UP000214588">
    <property type="component" value="Unassembled WGS sequence"/>
</dbReference>
<feature type="chain" id="PRO_5012398103" description="SLH domain-containing protein" evidence="3">
    <location>
        <begin position="24"/>
        <end position="740"/>
    </location>
</feature>
<feature type="region of interest" description="Disordered" evidence="2">
    <location>
        <begin position="316"/>
        <end position="338"/>
    </location>
</feature>
<keyword evidence="6" id="KW-1185">Reference proteome</keyword>
<name>A0A226BW05_9FIRM</name>
<keyword evidence="1" id="KW-0677">Repeat</keyword>
<protein>
    <recommendedName>
        <fullName evidence="4">SLH domain-containing protein</fullName>
    </recommendedName>
</protein>
<evidence type="ECO:0000313" key="5">
    <source>
        <dbReference type="EMBL" id="OWZ83155.1"/>
    </source>
</evidence>
<comment type="caution">
    <text evidence="5">The sequence shown here is derived from an EMBL/GenBank/DDBJ whole genome shotgun (WGS) entry which is preliminary data.</text>
</comment>
<dbReference type="RefSeq" id="WP_089024127.1">
    <property type="nucleotide sequence ID" value="NZ_NIQC01000025.1"/>
</dbReference>
<evidence type="ECO:0000256" key="1">
    <source>
        <dbReference type="ARBA" id="ARBA00022737"/>
    </source>
</evidence>
<gene>
    <name evidence="5" type="ORF">CDO51_10000</name>
</gene>
<evidence type="ECO:0000259" key="4">
    <source>
        <dbReference type="PROSITE" id="PS51272"/>
    </source>
</evidence>
<reference evidence="5 6" key="1">
    <citation type="submission" date="2017-06" db="EMBL/GenBank/DDBJ databases">
        <title>Draft Genome Sequence of Natranaerobius trueperi halophilic, alkalithermophilic bacteria from soda lakes.</title>
        <authorList>
            <person name="Zhao B."/>
        </authorList>
    </citation>
    <scope>NUCLEOTIDE SEQUENCE [LARGE SCALE GENOMIC DNA]</scope>
    <source>
        <strain evidence="5 6">DSM 18760</strain>
    </source>
</reference>
<sequence>MKVSAILLALLFSVTALSGSILAKEDLEQETNLSEDEVIEMAEEVHPLTEKLNLEGSEYHESQELWYLNYQSDHDDKVSYTLSFNICDEDEVIDSSSLNVRDLPEEEIDYVDWDEGKEMAEEFSKDAGFDLDEKEGFELEPKELTDPKTPDNYASDIDHRYEYRQTAHGYETDNSISVNVSSRTGHVSSFNNNYDTDLNFEEPKEVLAEETAKDLFIDAGGTLEYRTDTDNENFILTYSPIVGSEVTIDAETGDYLDQDGEVLDQGEVEDKGTEIDLEMGAFSPDKLDEPIDRRDDRERVMDKVKEVVDSKFDIEGEISTSGGGGSSTRGPLITDNVRGRYKGDDPRIELAVSFETEHGYLYEIRVDSRGDTPLVALGGEEYTEKIEKALTELEEDETEENFEQLGRLYFDKLAPDFVDYLDYDISLEEVNESFGKAYRLRFPVKAYGASLSYSSLQLTICQETAKLSRFNIRTPITDDYIDKPKDVISEEDALKNYLEKTSIEPKYGDDGDLVFEFDNKKYNQINAVTGELIERHIRKGYELSDIKRADDEKLIEWMSTLGVFIPDDDGVIDGEKTVSRGEATRVITSLTNTPRYTTPPRSRYSYQDDKNLSDVDEDHPHYHAIDRIYNLGLVPNRMLAGEESNEYKPDKEITREELAQMIVKTMNLEVITRSDDELDLAYEIEDKNEIHDKAWNSVAVVVALDIMSLEDDQFEPLEYMTRNEISQVFDRLIELGRLVQ</sequence>
<feature type="domain" description="SLH" evidence="4">
    <location>
        <begin position="608"/>
        <end position="676"/>
    </location>
</feature>
<proteinExistence type="predicted"/>
<dbReference type="EMBL" id="NIQC01000025">
    <property type="protein sequence ID" value="OWZ83155.1"/>
    <property type="molecule type" value="Genomic_DNA"/>
</dbReference>
<organism evidence="5 6">
    <name type="scientific">Natranaerobius trueperi</name>
    <dbReference type="NCBI Taxonomy" id="759412"/>
    <lineage>
        <taxon>Bacteria</taxon>
        <taxon>Bacillati</taxon>
        <taxon>Bacillota</taxon>
        <taxon>Clostridia</taxon>
        <taxon>Natranaerobiales</taxon>
        <taxon>Natranaerobiaceae</taxon>
        <taxon>Natranaerobius</taxon>
    </lineage>
</organism>